<accession>A0A428NLJ4</accession>
<evidence type="ECO:0000259" key="3">
    <source>
        <dbReference type="Pfam" id="PF20237"/>
    </source>
</evidence>
<evidence type="ECO:0000313" key="5">
    <source>
        <dbReference type="Proteomes" id="UP000288168"/>
    </source>
</evidence>
<reference evidence="4 5" key="1">
    <citation type="submission" date="2017-06" db="EMBL/GenBank/DDBJ databases">
        <title>Comparative genomic analysis of Ambrosia Fusariam Clade fungi.</title>
        <authorList>
            <person name="Stajich J.E."/>
            <person name="Carrillo J."/>
            <person name="Kijimoto T."/>
            <person name="Eskalen A."/>
            <person name="O'Donnell K."/>
            <person name="Kasson M."/>
        </authorList>
    </citation>
    <scope>NUCLEOTIDE SEQUENCE [LARGE SCALE GENOMIC DNA]</scope>
    <source>
        <strain evidence="4 5">NRRL62584</strain>
    </source>
</reference>
<dbReference type="InterPro" id="IPR046529">
    <property type="entry name" value="DUF6594"/>
</dbReference>
<dbReference type="OrthoDB" id="20872at2759"/>
<proteinExistence type="predicted"/>
<feature type="transmembrane region" description="Helical" evidence="2">
    <location>
        <begin position="461"/>
        <end position="479"/>
    </location>
</feature>
<evidence type="ECO:0000256" key="2">
    <source>
        <dbReference type="SAM" id="Phobius"/>
    </source>
</evidence>
<sequence length="522" mass="56367">SASPPGRVPEEASLQLPRIPASQAISSPVPASGGISLADIRQLLEDQTKQLLERRAEQPLESLARQLDSQSRQISLLTAEVESLKRKASSDSQVGEWPSVDNDDDDDSNSDSDSDNTDGDSDGEDDSTEPKSSQRRKWTASDEALLRRLKLVQSNNDGMPSDHVIAEKLKRSVDAGAKKQEESSIKPLDVAWFGGQHRSAPGATGPEKLALCGSGGLSGDAFELFLLVFYTYHRVYYGRRPAIDDIVWAFNYDWDVVVRIKSNAHIGPLVLLFTRSQEVESKDVDAADEADLSNSIMTTWQITFEQIRRERPSAANLLSFMSFFNPQGIPEFTLQAYARGHGEDVEDGLDEDLEGKYEEAERMNRRALLVAVIPKTEDQGGIARVPLILAKVWENEAFAAPCRPSSHILNHAPPPTATGDVLDPTPLIRRISSHDAAGLDPAVPTHLRAMENAWLAAGHELGFIALFTVLFAGAIPLVTNARRAEVFGACAAYAAVSVVFVSGDLGGGGGGADGTERSGSGG</sequence>
<keyword evidence="2" id="KW-0472">Membrane</keyword>
<dbReference type="AlphaFoldDB" id="A0A428NLJ4"/>
<feature type="compositionally biased region" description="Acidic residues" evidence="1">
    <location>
        <begin position="101"/>
        <end position="127"/>
    </location>
</feature>
<evidence type="ECO:0000313" key="4">
    <source>
        <dbReference type="EMBL" id="RSL41637.1"/>
    </source>
</evidence>
<feature type="non-terminal residue" evidence="4">
    <location>
        <position position="1"/>
    </location>
</feature>
<evidence type="ECO:0000256" key="1">
    <source>
        <dbReference type="SAM" id="MobiDB-lite"/>
    </source>
</evidence>
<keyword evidence="2" id="KW-0812">Transmembrane</keyword>
<organism evidence="4 5">
    <name type="scientific">Fusarium duplospermum</name>
    <dbReference type="NCBI Taxonomy" id="1325734"/>
    <lineage>
        <taxon>Eukaryota</taxon>
        <taxon>Fungi</taxon>
        <taxon>Dikarya</taxon>
        <taxon>Ascomycota</taxon>
        <taxon>Pezizomycotina</taxon>
        <taxon>Sordariomycetes</taxon>
        <taxon>Hypocreomycetidae</taxon>
        <taxon>Hypocreales</taxon>
        <taxon>Nectriaceae</taxon>
        <taxon>Fusarium</taxon>
        <taxon>Fusarium solani species complex</taxon>
    </lineage>
</organism>
<feature type="region of interest" description="Disordered" evidence="1">
    <location>
        <begin position="1"/>
        <end position="33"/>
    </location>
</feature>
<dbReference type="Pfam" id="PF20237">
    <property type="entry name" value="DUF6594"/>
    <property type="match status" value="1"/>
</dbReference>
<dbReference type="EMBL" id="NKCI01000406">
    <property type="protein sequence ID" value="RSL41637.1"/>
    <property type="molecule type" value="Genomic_DNA"/>
</dbReference>
<keyword evidence="5" id="KW-1185">Reference proteome</keyword>
<feature type="transmembrane region" description="Helical" evidence="2">
    <location>
        <begin position="486"/>
        <end position="503"/>
    </location>
</feature>
<dbReference type="STRING" id="1325734.A0A428NLJ4"/>
<keyword evidence="2" id="KW-1133">Transmembrane helix</keyword>
<feature type="domain" description="DUF6594" evidence="3">
    <location>
        <begin position="459"/>
        <end position="498"/>
    </location>
</feature>
<protein>
    <recommendedName>
        <fullName evidence="3">DUF6594 domain-containing protein</fullName>
    </recommendedName>
</protein>
<name>A0A428NLJ4_9HYPO</name>
<feature type="region of interest" description="Disordered" evidence="1">
    <location>
        <begin position="82"/>
        <end position="140"/>
    </location>
</feature>
<gene>
    <name evidence="4" type="ORF">CEP54_015751</name>
</gene>
<dbReference type="Proteomes" id="UP000288168">
    <property type="component" value="Unassembled WGS sequence"/>
</dbReference>
<comment type="caution">
    <text evidence="4">The sequence shown here is derived from an EMBL/GenBank/DDBJ whole genome shotgun (WGS) entry which is preliminary data.</text>
</comment>